<feature type="domain" description="RelA/SpoT" evidence="1">
    <location>
        <begin position="46"/>
        <end position="174"/>
    </location>
</feature>
<protein>
    <recommendedName>
        <fullName evidence="1">RelA/SpoT domain-containing protein</fullName>
    </recommendedName>
</protein>
<dbReference type="EMBL" id="CP092488">
    <property type="protein sequence ID" value="UMB67687.1"/>
    <property type="molecule type" value="Genomic_DNA"/>
</dbReference>
<accession>A0ABY3VJS6</accession>
<evidence type="ECO:0000259" key="1">
    <source>
        <dbReference type="SMART" id="SM00954"/>
    </source>
</evidence>
<dbReference type="PANTHER" id="PTHR41773:SF1">
    <property type="entry name" value="RELA_SPOT DOMAIN-CONTAINING PROTEIN"/>
    <property type="match status" value="1"/>
</dbReference>
<name>A0ABY3VJS6_9MYCO</name>
<gene>
    <name evidence="2" type="ORF">MKK62_14345</name>
</gene>
<dbReference type="InterPro" id="IPR007685">
    <property type="entry name" value="RelA_SpoT"/>
</dbReference>
<proteinExistence type="predicted"/>
<dbReference type="SMART" id="SM00954">
    <property type="entry name" value="RelA_SpoT"/>
    <property type="match status" value="1"/>
</dbReference>
<dbReference type="RefSeq" id="WP_240258148.1">
    <property type="nucleotide sequence ID" value="NZ_CP092488.2"/>
</dbReference>
<dbReference type="InterPro" id="IPR043519">
    <property type="entry name" value="NT_sf"/>
</dbReference>
<evidence type="ECO:0000313" key="3">
    <source>
        <dbReference type="Proteomes" id="UP001055336"/>
    </source>
</evidence>
<dbReference type="Proteomes" id="UP001055336">
    <property type="component" value="Chromosome"/>
</dbReference>
<evidence type="ECO:0000313" key="2">
    <source>
        <dbReference type="EMBL" id="UMB67687.1"/>
    </source>
</evidence>
<organism evidence="2 3">
    <name type="scientific">Mycobacterium paraterrae</name>
    <dbReference type="NCBI Taxonomy" id="577492"/>
    <lineage>
        <taxon>Bacteria</taxon>
        <taxon>Bacillati</taxon>
        <taxon>Actinomycetota</taxon>
        <taxon>Actinomycetes</taxon>
        <taxon>Mycobacteriales</taxon>
        <taxon>Mycobacteriaceae</taxon>
        <taxon>Mycobacterium</taxon>
    </lineage>
</organism>
<dbReference type="CDD" id="cd05399">
    <property type="entry name" value="NT_Rel-Spo_like"/>
    <property type="match status" value="1"/>
</dbReference>
<dbReference type="SUPFAM" id="SSF81301">
    <property type="entry name" value="Nucleotidyltransferase"/>
    <property type="match status" value="1"/>
</dbReference>
<reference evidence="2" key="1">
    <citation type="submission" date="2022-08" db="EMBL/GenBank/DDBJ databases">
        <title>Whole genome sequencing of non-tuberculosis mycobacteria type-strains.</title>
        <authorList>
            <person name="Igarashi Y."/>
            <person name="Osugi A."/>
            <person name="Mitarai S."/>
        </authorList>
    </citation>
    <scope>NUCLEOTIDE SEQUENCE</scope>
    <source>
        <strain evidence="2">DSM 45127</strain>
    </source>
</reference>
<sequence>MDRTPDEWIGEYGIRRPLYVEYVRRVETLLKDLLKAGGIDVIQVESRAKTVESFADKIQRKDRSDRNPFESVTDLAGVRIITYYTDDVKRVGKLIGNEFEIDVENSVSKSEELAKDQFGYRSDHYVAKLSATRSKLIEWQAYTGIPIEFQVRTALQHAWAAVDHKIKYKSANEAPTTLQRRLFQLSALFELADEQFAVLRDQWAATFTAYSADVTSGQLHHVPIDTSSLAAYWNLSRTAAKVRTELAAENLTDDSEVIEEARLARDRRDSVRALREVGITTLAQLDEYLQSERFGLCKAALVKYFEQPDAPLEIGEESLSPNSSLDDYLTMILTIDHPETVGDIEPRIYIDQDFIDGLKAAGANLR</sequence>
<dbReference type="Pfam" id="PF04607">
    <property type="entry name" value="RelA_SpoT"/>
    <property type="match status" value="1"/>
</dbReference>
<keyword evidence="3" id="KW-1185">Reference proteome</keyword>
<dbReference type="Gene3D" id="3.30.460.10">
    <property type="entry name" value="Beta Polymerase, domain 2"/>
    <property type="match status" value="1"/>
</dbReference>
<dbReference type="Gene3D" id="1.10.287.860">
    <property type="entry name" value="Nucleotidyltransferase"/>
    <property type="match status" value="1"/>
</dbReference>
<dbReference type="PANTHER" id="PTHR41773">
    <property type="entry name" value="GTP PYROPHOSPHATASE-RELATED"/>
    <property type="match status" value="1"/>
</dbReference>